<dbReference type="Proteomes" id="UP001321186">
    <property type="component" value="Unassembled WGS sequence"/>
</dbReference>
<dbReference type="InterPro" id="IPR006680">
    <property type="entry name" value="Amidohydro-rel"/>
</dbReference>
<evidence type="ECO:0000313" key="5">
    <source>
        <dbReference type="Proteomes" id="UP001321186"/>
    </source>
</evidence>
<comment type="caution">
    <text evidence="4">The sequence shown here is derived from an EMBL/GenBank/DDBJ whole genome shotgun (WGS) entry which is preliminary data.</text>
</comment>
<dbReference type="PANTHER" id="PTHR21240:SF28">
    <property type="entry name" value="ISO-OROTATE DECARBOXYLASE (EUROFUNG)"/>
    <property type="match status" value="1"/>
</dbReference>
<dbReference type="SUPFAM" id="SSF51556">
    <property type="entry name" value="Metallo-dependent hydrolases"/>
    <property type="match status" value="1"/>
</dbReference>
<sequence length="373" mass="43230">MNQMKYLLFCTFLFSSSLLAQEKTMSFEEYDPVSTLKVPEHHIKQAKYPFIDIHNHQFNMPNQDLAYLLKQMDSLNMKVMVNLSGKGSQRGADIAAGTAYLAQSARAGLEKTNNRVVVFTNLSFANIDSPEWTAKTVAALEAEVKAGAMGLKIYKDLGLEVKDSKGNRLSTNDPRLDPVWAKCGELNIPVLIHTGEPISFFDVHDKTNERWLELKQFPGRARPSSKYPSWQVVMDELTDIIRKHPKTKFIAAHLAWRGNDLAELGRLLDTYPNMYTEIGAVIHELGRQPKNARKFMIQYQDRVLFGKDIWNTSEYYTYFRLLETEDEYFPYYRKRHAFWRIYGLRLPDEVLKKVYYKNALHLLPKLDKSQFPK</sequence>
<feature type="signal peptide" evidence="2">
    <location>
        <begin position="1"/>
        <end position="20"/>
    </location>
</feature>
<feature type="chain" id="PRO_5045369028" evidence="2">
    <location>
        <begin position="21"/>
        <end position="373"/>
    </location>
</feature>
<dbReference type="PANTHER" id="PTHR21240">
    <property type="entry name" value="2-AMINO-3-CARBOXYLMUCONATE-6-SEMIALDEHYDE DECARBOXYLASE"/>
    <property type="match status" value="1"/>
</dbReference>
<evidence type="ECO:0000313" key="4">
    <source>
        <dbReference type="EMBL" id="MCZ2475626.1"/>
    </source>
</evidence>
<dbReference type="InterPro" id="IPR032466">
    <property type="entry name" value="Metal_Hydrolase"/>
</dbReference>
<protein>
    <submittedName>
        <fullName evidence="4">Amidohydrolase</fullName>
    </submittedName>
</protein>
<gene>
    <name evidence="4" type="ORF">G9H61_09220</name>
</gene>
<organism evidence="4 5">
    <name type="scientific">Aquirufa ecclesiirivi</name>
    <dbReference type="NCBI Taxonomy" id="2715124"/>
    <lineage>
        <taxon>Bacteria</taxon>
        <taxon>Pseudomonadati</taxon>
        <taxon>Bacteroidota</taxon>
        <taxon>Cytophagia</taxon>
        <taxon>Cytophagales</taxon>
        <taxon>Flectobacillaceae</taxon>
        <taxon>Aquirufa</taxon>
    </lineage>
</organism>
<feature type="domain" description="Amidohydrolase-related" evidence="3">
    <location>
        <begin position="124"/>
        <end position="364"/>
    </location>
</feature>
<dbReference type="Gene3D" id="3.20.20.140">
    <property type="entry name" value="Metal-dependent hydrolases"/>
    <property type="match status" value="1"/>
</dbReference>
<name>A0ABT4JH67_9BACT</name>
<dbReference type="EMBL" id="JAANOH010000003">
    <property type="protein sequence ID" value="MCZ2475626.1"/>
    <property type="molecule type" value="Genomic_DNA"/>
</dbReference>
<keyword evidence="5" id="KW-1185">Reference proteome</keyword>
<reference evidence="4 5" key="1">
    <citation type="submission" date="2020-03" db="EMBL/GenBank/DDBJ databases">
        <authorList>
            <person name="Pitt A."/>
            <person name="Hahn M.W."/>
        </authorList>
    </citation>
    <scope>NUCLEOTIDE SEQUENCE [LARGE SCALE GENOMIC DNA]</scope>
    <source>
        <strain evidence="4 5">5A-MARBSE</strain>
    </source>
</reference>
<evidence type="ECO:0000259" key="3">
    <source>
        <dbReference type="Pfam" id="PF04909"/>
    </source>
</evidence>
<proteinExistence type="predicted"/>
<keyword evidence="1" id="KW-0456">Lyase</keyword>
<evidence type="ECO:0000256" key="2">
    <source>
        <dbReference type="SAM" id="SignalP"/>
    </source>
</evidence>
<keyword evidence="2" id="KW-0732">Signal</keyword>
<dbReference type="InterPro" id="IPR032465">
    <property type="entry name" value="ACMSD"/>
</dbReference>
<accession>A0ABT4JH67</accession>
<evidence type="ECO:0000256" key="1">
    <source>
        <dbReference type="ARBA" id="ARBA00023239"/>
    </source>
</evidence>
<dbReference type="Pfam" id="PF04909">
    <property type="entry name" value="Amidohydro_2"/>
    <property type="match status" value="1"/>
</dbReference>